<dbReference type="AlphaFoldDB" id="D8LHC3"/>
<proteinExistence type="predicted"/>
<protein>
    <submittedName>
        <fullName evidence="2">Uncharacterized protein</fullName>
    </submittedName>
</protein>
<evidence type="ECO:0000313" key="2">
    <source>
        <dbReference type="EMBL" id="CBN74342.1"/>
    </source>
</evidence>
<dbReference type="Proteomes" id="UP000002630">
    <property type="component" value="Linkage Group LG25"/>
</dbReference>
<name>D8LHC3_ECTSI</name>
<dbReference type="EMBL" id="FN648364">
    <property type="protein sequence ID" value="CBN74342.1"/>
    <property type="molecule type" value="Genomic_DNA"/>
</dbReference>
<reference evidence="2 3" key="1">
    <citation type="journal article" date="2010" name="Nature">
        <title>The Ectocarpus genome and the independent evolution of multicellularity in brown algae.</title>
        <authorList>
            <person name="Cock J.M."/>
            <person name="Sterck L."/>
            <person name="Rouze P."/>
            <person name="Scornet D."/>
            <person name="Allen A.E."/>
            <person name="Amoutzias G."/>
            <person name="Anthouard V."/>
            <person name="Artiguenave F."/>
            <person name="Aury J.M."/>
            <person name="Badger J.H."/>
            <person name="Beszteri B."/>
            <person name="Billiau K."/>
            <person name="Bonnet E."/>
            <person name="Bothwell J.H."/>
            <person name="Bowler C."/>
            <person name="Boyen C."/>
            <person name="Brownlee C."/>
            <person name="Carrano C.J."/>
            <person name="Charrier B."/>
            <person name="Cho G.Y."/>
            <person name="Coelho S.M."/>
            <person name="Collen J."/>
            <person name="Corre E."/>
            <person name="Da Silva C."/>
            <person name="Delage L."/>
            <person name="Delaroque N."/>
            <person name="Dittami S.M."/>
            <person name="Doulbeau S."/>
            <person name="Elias M."/>
            <person name="Farnham G."/>
            <person name="Gachon C.M."/>
            <person name="Gschloessl B."/>
            <person name="Heesch S."/>
            <person name="Jabbari K."/>
            <person name="Jubin C."/>
            <person name="Kawai H."/>
            <person name="Kimura K."/>
            <person name="Kloareg B."/>
            <person name="Kupper F.C."/>
            <person name="Lang D."/>
            <person name="Le Bail A."/>
            <person name="Leblanc C."/>
            <person name="Lerouge P."/>
            <person name="Lohr M."/>
            <person name="Lopez P.J."/>
            <person name="Martens C."/>
            <person name="Maumus F."/>
            <person name="Michel G."/>
            <person name="Miranda-Saavedra D."/>
            <person name="Morales J."/>
            <person name="Moreau H."/>
            <person name="Motomura T."/>
            <person name="Nagasato C."/>
            <person name="Napoli C.A."/>
            <person name="Nelson D.R."/>
            <person name="Nyvall-Collen P."/>
            <person name="Peters A.F."/>
            <person name="Pommier C."/>
            <person name="Potin P."/>
            <person name="Poulain J."/>
            <person name="Quesneville H."/>
            <person name="Read B."/>
            <person name="Rensing S.A."/>
            <person name="Ritter A."/>
            <person name="Rousvoal S."/>
            <person name="Samanta M."/>
            <person name="Samson G."/>
            <person name="Schroeder D.C."/>
            <person name="Segurens B."/>
            <person name="Strittmatter M."/>
            <person name="Tonon T."/>
            <person name="Tregear J.W."/>
            <person name="Valentin K."/>
            <person name="von Dassow P."/>
            <person name="Yamagishi T."/>
            <person name="Van de Peer Y."/>
            <person name="Wincker P."/>
        </authorList>
    </citation>
    <scope>NUCLEOTIDE SEQUENCE [LARGE SCALE GENOMIC DNA]</scope>
    <source>
        <strain evidence="3">Ec32 / CCAP1310/4</strain>
    </source>
</reference>
<dbReference type="EMBL" id="FN649750">
    <property type="protein sequence ID" value="CBN74342.1"/>
    <property type="molecule type" value="Genomic_DNA"/>
</dbReference>
<feature type="compositionally biased region" description="Basic and acidic residues" evidence="1">
    <location>
        <begin position="35"/>
        <end position="48"/>
    </location>
</feature>
<keyword evidence="3" id="KW-1185">Reference proteome</keyword>
<sequence length="48" mass="4882">MSQPGAGTRGDVKKEGGDSWFYGGGGGGELESDADETKASSLRDCDLS</sequence>
<gene>
    <name evidence="2" type="ORF">Esi_0019_0180</name>
</gene>
<accession>D8LHC3</accession>
<feature type="region of interest" description="Disordered" evidence="1">
    <location>
        <begin position="1"/>
        <end position="48"/>
    </location>
</feature>
<evidence type="ECO:0000313" key="3">
    <source>
        <dbReference type="Proteomes" id="UP000002630"/>
    </source>
</evidence>
<organism evidence="2 3">
    <name type="scientific">Ectocarpus siliculosus</name>
    <name type="common">Brown alga</name>
    <name type="synonym">Conferva siliculosa</name>
    <dbReference type="NCBI Taxonomy" id="2880"/>
    <lineage>
        <taxon>Eukaryota</taxon>
        <taxon>Sar</taxon>
        <taxon>Stramenopiles</taxon>
        <taxon>Ochrophyta</taxon>
        <taxon>PX clade</taxon>
        <taxon>Phaeophyceae</taxon>
        <taxon>Ectocarpales</taxon>
        <taxon>Ectocarpaceae</taxon>
        <taxon>Ectocarpus</taxon>
    </lineage>
</organism>
<dbReference type="InParanoid" id="D8LHC3"/>
<evidence type="ECO:0000256" key="1">
    <source>
        <dbReference type="SAM" id="MobiDB-lite"/>
    </source>
</evidence>